<dbReference type="Proteomes" id="UP000600918">
    <property type="component" value="Unassembled WGS sequence"/>
</dbReference>
<organism evidence="3 4">
    <name type="scientific">Vespula pensylvanica</name>
    <name type="common">Western yellow jacket</name>
    <name type="synonym">Wasp</name>
    <dbReference type="NCBI Taxonomy" id="30213"/>
    <lineage>
        <taxon>Eukaryota</taxon>
        <taxon>Metazoa</taxon>
        <taxon>Ecdysozoa</taxon>
        <taxon>Arthropoda</taxon>
        <taxon>Hexapoda</taxon>
        <taxon>Insecta</taxon>
        <taxon>Pterygota</taxon>
        <taxon>Neoptera</taxon>
        <taxon>Endopterygota</taxon>
        <taxon>Hymenoptera</taxon>
        <taxon>Apocrita</taxon>
        <taxon>Aculeata</taxon>
        <taxon>Vespoidea</taxon>
        <taxon>Vespidae</taxon>
        <taxon>Vespinae</taxon>
        <taxon>Vespula</taxon>
    </lineage>
</organism>
<dbReference type="PROSITE" id="PS51450">
    <property type="entry name" value="LRR"/>
    <property type="match status" value="1"/>
</dbReference>
<keyword evidence="2" id="KW-0677">Repeat</keyword>
<dbReference type="PANTHER" id="PTHR24366">
    <property type="entry name" value="IG(IMMUNOGLOBULIN) AND LRR(LEUCINE RICH REPEAT) DOMAINS"/>
    <property type="match status" value="1"/>
</dbReference>
<proteinExistence type="predicted"/>
<evidence type="ECO:0000256" key="1">
    <source>
        <dbReference type="ARBA" id="ARBA00022614"/>
    </source>
</evidence>
<dbReference type="InterPro" id="IPR001611">
    <property type="entry name" value="Leu-rich_rpt"/>
</dbReference>
<dbReference type="InterPro" id="IPR032675">
    <property type="entry name" value="LRR_dom_sf"/>
</dbReference>
<sequence>MGIIHGIFATMISFRLKKFEEDLRLNFEEQMDKCDDPKYEIVKLANIGLQVQPIIPATTQVLYLERNNNSILWSFLPKNMCALFLNENNIQYNFYYENPNLKVLSIRKCRNIESLISNLNRYKNLVDLDISSNNINFISERSFNLSISYNNLINIISDIVVNLKNLKRLNLRGNRIAIISKSAFMNLRKLEKLDLADNRMIILAIRWLNNSRTTLS</sequence>
<accession>A0A834UCS5</accession>
<protein>
    <submittedName>
        <fullName evidence="3">Uncharacterized protein</fullName>
    </submittedName>
</protein>
<dbReference type="Pfam" id="PF13855">
    <property type="entry name" value="LRR_8"/>
    <property type="match status" value="1"/>
</dbReference>
<dbReference type="Gene3D" id="3.80.10.10">
    <property type="entry name" value="Ribonuclease Inhibitor"/>
    <property type="match status" value="1"/>
</dbReference>
<evidence type="ECO:0000313" key="3">
    <source>
        <dbReference type="EMBL" id="KAF7431599.1"/>
    </source>
</evidence>
<comment type="caution">
    <text evidence="3">The sequence shown here is derived from an EMBL/GenBank/DDBJ whole genome shotgun (WGS) entry which is preliminary data.</text>
</comment>
<keyword evidence="4" id="KW-1185">Reference proteome</keyword>
<dbReference type="SMART" id="SM00369">
    <property type="entry name" value="LRR_TYP"/>
    <property type="match status" value="3"/>
</dbReference>
<evidence type="ECO:0000313" key="4">
    <source>
        <dbReference type="Proteomes" id="UP000600918"/>
    </source>
</evidence>
<dbReference type="EMBL" id="JACSDY010000003">
    <property type="protein sequence ID" value="KAF7431599.1"/>
    <property type="molecule type" value="Genomic_DNA"/>
</dbReference>
<keyword evidence="1" id="KW-0433">Leucine-rich repeat</keyword>
<reference evidence="3" key="1">
    <citation type="journal article" date="2020" name="G3 (Bethesda)">
        <title>High-Quality Assemblies for Three Invasive Social Wasps from the &lt;i&gt;Vespula&lt;/i&gt; Genus.</title>
        <authorList>
            <person name="Harrop T.W.R."/>
            <person name="Guhlin J."/>
            <person name="McLaughlin G.M."/>
            <person name="Permina E."/>
            <person name="Stockwell P."/>
            <person name="Gilligan J."/>
            <person name="Le Lec M.F."/>
            <person name="Gruber M.A.M."/>
            <person name="Quinn O."/>
            <person name="Lovegrove M."/>
            <person name="Duncan E.J."/>
            <person name="Remnant E.J."/>
            <person name="Van Eeckhoven J."/>
            <person name="Graham B."/>
            <person name="Knapp R.A."/>
            <person name="Langford K.W."/>
            <person name="Kronenberg Z."/>
            <person name="Press M.O."/>
            <person name="Eacker S.M."/>
            <person name="Wilson-Rankin E.E."/>
            <person name="Purcell J."/>
            <person name="Lester P.J."/>
            <person name="Dearden P.K."/>
        </authorList>
    </citation>
    <scope>NUCLEOTIDE SEQUENCE</scope>
    <source>
        <strain evidence="3">Volc-1</strain>
    </source>
</reference>
<dbReference type="SUPFAM" id="SSF52058">
    <property type="entry name" value="L domain-like"/>
    <property type="match status" value="1"/>
</dbReference>
<name>A0A834UCS5_VESPE</name>
<evidence type="ECO:0000256" key="2">
    <source>
        <dbReference type="ARBA" id="ARBA00022737"/>
    </source>
</evidence>
<gene>
    <name evidence="3" type="ORF">H0235_004523</name>
</gene>
<dbReference type="InterPro" id="IPR003591">
    <property type="entry name" value="Leu-rich_rpt_typical-subtyp"/>
</dbReference>
<dbReference type="AlphaFoldDB" id="A0A834UCS5"/>
<dbReference type="PANTHER" id="PTHR24366:SF96">
    <property type="entry name" value="LEUCINE RICH REPEAT CONTAINING 53"/>
    <property type="match status" value="1"/>
</dbReference>